<evidence type="ECO:0000313" key="2">
    <source>
        <dbReference type="EMBL" id="QEW28774.1"/>
    </source>
</evidence>
<proteinExistence type="predicted"/>
<dbReference type="InterPro" id="IPR050627">
    <property type="entry name" value="Nitroreductase/BluB"/>
</dbReference>
<dbReference type="NCBIfam" id="NF047509">
    <property type="entry name" value="Rv3131_FMN_oxido"/>
    <property type="match status" value="1"/>
</dbReference>
<dbReference type="AlphaFoldDB" id="A0A5P3AJ71"/>
<dbReference type="PANTHER" id="PTHR23026:SF123">
    <property type="entry name" value="NAD(P)H NITROREDUCTASE RV3131-RELATED"/>
    <property type="match status" value="1"/>
</dbReference>
<dbReference type="Proteomes" id="UP000325785">
    <property type="component" value="Chromosome"/>
</dbReference>
<dbReference type="Pfam" id="PF00881">
    <property type="entry name" value="Nitroreductase"/>
    <property type="match status" value="1"/>
</dbReference>
<dbReference type="RefSeq" id="WP_201455550.1">
    <property type="nucleotide sequence ID" value="NZ_CP031598.1"/>
</dbReference>
<name>A0A5P3AJ71_9RHOB</name>
<gene>
    <name evidence="2" type="ORF">RIdsm_04613</name>
</gene>
<dbReference type="KEGG" id="rid:RIdsm_04613"/>
<organism evidence="2 3">
    <name type="scientific">Roseovarius indicus</name>
    <dbReference type="NCBI Taxonomy" id="540747"/>
    <lineage>
        <taxon>Bacteria</taxon>
        <taxon>Pseudomonadati</taxon>
        <taxon>Pseudomonadota</taxon>
        <taxon>Alphaproteobacteria</taxon>
        <taxon>Rhodobacterales</taxon>
        <taxon>Roseobacteraceae</taxon>
        <taxon>Roseovarius</taxon>
    </lineage>
</organism>
<evidence type="ECO:0000259" key="1">
    <source>
        <dbReference type="Pfam" id="PF00881"/>
    </source>
</evidence>
<dbReference type="GO" id="GO:0016491">
    <property type="term" value="F:oxidoreductase activity"/>
    <property type="evidence" value="ECO:0007669"/>
    <property type="project" value="InterPro"/>
</dbReference>
<reference evidence="2 3" key="1">
    <citation type="submission" date="2018-08" db="EMBL/GenBank/DDBJ databases">
        <title>Genetic Globetrotter - A new plasmid hitch-hiking vast phylogenetic and geographic distances.</title>
        <authorList>
            <person name="Vollmers J."/>
            <person name="Petersen J."/>
        </authorList>
    </citation>
    <scope>NUCLEOTIDE SEQUENCE [LARGE SCALE GENOMIC DNA]</scope>
    <source>
        <strain evidence="2 3">DSM 26383</strain>
    </source>
</reference>
<dbReference type="EMBL" id="CP031598">
    <property type="protein sequence ID" value="QEW28774.1"/>
    <property type="molecule type" value="Genomic_DNA"/>
</dbReference>
<dbReference type="PROSITE" id="PS51318">
    <property type="entry name" value="TAT"/>
    <property type="match status" value="1"/>
</dbReference>
<sequence>MLSRRALLVSGLSVTALAAVGYGTWPRMGAYAEEAARQRQLLAAEPELGELVRMASLAANGHNTQPWRFRVSEGAVDILPDFDRRTEVVDPDDHHLYVSLGCAAENLVIAAGASGRRAAVSAAGKDGVGIALEQGAAAESPLYEAIPYRQSTRSDYDGAPVSAEDIRRLQEAAREEGVELLIFTDVVDLETILEAVVEGNSAQMDDPAFVEELKEWIRFSPDEALARGDGLFTAASGNPVMPGWLTRAMFGLVFRKGSENDKYRGHVRTSSGVAVFVGDKADPAHWIRVGRAFQRFALQATALGLKTAHVNQPVEVPSVREEFAGWLGIPGQRPDLVVRFGRAAALPMSLRRPVGEIVV</sequence>
<dbReference type="SUPFAM" id="SSF55469">
    <property type="entry name" value="FMN-dependent nitroreductase-like"/>
    <property type="match status" value="2"/>
</dbReference>
<protein>
    <submittedName>
        <fullName evidence="2">NAD(P)H nitroreductase</fullName>
    </submittedName>
</protein>
<dbReference type="PANTHER" id="PTHR23026">
    <property type="entry name" value="NADPH NITROREDUCTASE"/>
    <property type="match status" value="1"/>
</dbReference>
<feature type="domain" description="Nitroreductase" evidence="1">
    <location>
        <begin position="148"/>
        <end position="341"/>
    </location>
</feature>
<evidence type="ECO:0000313" key="3">
    <source>
        <dbReference type="Proteomes" id="UP000325785"/>
    </source>
</evidence>
<dbReference type="InterPro" id="IPR006311">
    <property type="entry name" value="TAT_signal"/>
</dbReference>
<dbReference type="InterPro" id="IPR000415">
    <property type="entry name" value="Nitroreductase-like"/>
</dbReference>
<accession>A0A5P3AJ71</accession>
<dbReference type="InterPro" id="IPR029479">
    <property type="entry name" value="Nitroreductase"/>
</dbReference>
<dbReference type="Gene3D" id="3.40.109.10">
    <property type="entry name" value="NADH Oxidase"/>
    <property type="match status" value="1"/>
</dbReference>